<keyword evidence="2" id="KW-0143">Chaperone</keyword>
<dbReference type="AlphaFoldDB" id="A0AAE2D683"/>
<dbReference type="InterPro" id="IPR027235">
    <property type="entry name" value="PFD2"/>
</dbReference>
<feature type="region of interest" description="Disordered" evidence="4">
    <location>
        <begin position="124"/>
        <end position="151"/>
    </location>
</feature>
<evidence type="ECO:0008006" key="7">
    <source>
        <dbReference type="Google" id="ProtNLM"/>
    </source>
</evidence>
<reference evidence="5" key="1">
    <citation type="submission" date="2022-04" db="EMBL/GenBank/DDBJ databases">
        <authorList>
            <person name="Xu L."/>
            <person name="Lv Z."/>
        </authorList>
    </citation>
    <scope>NUCLEOTIDE SEQUENCE</scope>
    <source>
        <strain evidence="5">LV_2022a</strain>
    </source>
</reference>
<dbReference type="EMBL" id="JALJAT010000003">
    <property type="protein sequence ID" value="KAK4471640.1"/>
    <property type="molecule type" value="Genomic_DNA"/>
</dbReference>
<evidence type="ECO:0000256" key="1">
    <source>
        <dbReference type="ARBA" id="ARBA00008045"/>
    </source>
</evidence>
<dbReference type="GO" id="GO:0006457">
    <property type="term" value="P:protein folding"/>
    <property type="evidence" value="ECO:0007669"/>
    <property type="project" value="InterPro"/>
</dbReference>
<dbReference type="CDD" id="cd23163">
    <property type="entry name" value="Prefoldin_2"/>
    <property type="match status" value="1"/>
</dbReference>
<comment type="caution">
    <text evidence="5">The sequence shown here is derived from an EMBL/GenBank/DDBJ whole genome shotgun (WGS) entry which is preliminary data.</text>
</comment>
<protein>
    <recommendedName>
        <fullName evidence="7">Prefoldin subunit 2</fullName>
    </recommendedName>
</protein>
<dbReference type="FunFam" id="1.10.287.370:FF:000002">
    <property type="entry name" value="Prefoldin subunit 2"/>
    <property type="match status" value="1"/>
</dbReference>
<feature type="compositionally biased region" description="Basic and acidic residues" evidence="4">
    <location>
        <begin position="124"/>
        <end position="140"/>
    </location>
</feature>
<organism evidence="5 6">
    <name type="scientific">Schistosoma mekongi</name>
    <name type="common">Parasitic worm</name>
    <dbReference type="NCBI Taxonomy" id="38744"/>
    <lineage>
        <taxon>Eukaryota</taxon>
        <taxon>Metazoa</taxon>
        <taxon>Spiralia</taxon>
        <taxon>Lophotrochozoa</taxon>
        <taxon>Platyhelminthes</taxon>
        <taxon>Trematoda</taxon>
        <taxon>Digenea</taxon>
        <taxon>Strigeidida</taxon>
        <taxon>Schistosomatoidea</taxon>
        <taxon>Schistosomatidae</taxon>
        <taxon>Schistosoma</taxon>
    </lineage>
</organism>
<accession>A0AAE2D683</accession>
<sequence length="151" mass="17005">MTGDTLPGPISSASSSKAKPQTEEEIVEGFNRLRYEQRSIGSKINDLELDQREHNMVIKVLQSVEPTRKCMRMIDNVLIERQVKDILPALEASVQKMSECIETLSKQFEEKGRELQRYKAEHKIRIAGEKESTGPEKKDNVSSSTSGVLVS</sequence>
<dbReference type="Proteomes" id="UP001292079">
    <property type="component" value="Unassembled WGS sequence"/>
</dbReference>
<evidence type="ECO:0000256" key="3">
    <source>
        <dbReference type="ARBA" id="ARBA00024667"/>
    </source>
</evidence>
<dbReference type="InterPro" id="IPR002777">
    <property type="entry name" value="PFD_beta-like"/>
</dbReference>
<gene>
    <name evidence="5" type="ORF">MN116_005049</name>
</gene>
<proteinExistence type="inferred from homology"/>
<evidence type="ECO:0000313" key="6">
    <source>
        <dbReference type="Proteomes" id="UP001292079"/>
    </source>
</evidence>
<keyword evidence="6" id="KW-1185">Reference proteome</keyword>
<evidence type="ECO:0000256" key="4">
    <source>
        <dbReference type="SAM" id="MobiDB-lite"/>
    </source>
</evidence>
<feature type="region of interest" description="Disordered" evidence="4">
    <location>
        <begin position="1"/>
        <end position="23"/>
    </location>
</feature>
<dbReference type="Pfam" id="PF01920">
    <property type="entry name" value="Prefoldin_2"/>
    <property type="match status" value="1"/>
</dbReference>
<dbReference type="SUPFAM" id="SSF46579">
    <property type="entry name" value="Prefoldin"/>
    <property type="match status" value="1"/>
</dbReference>
<name>A0AAE2D683_SCHME</name>
<evidence type="ECO:0000256" key="2">
    <source>
        <dbReference type="ARBA" id="ARBA00023186"/>
    </source>
</evidence>
<reference evidence="5" key="2">
    <citation type="journal article" date="2023" name="Infect Dis Poverty">
        <title>Chromosome-scale genome of the human blood fluke Schistosoma mekongi and its implications for public health.</title>
        <authorList>
            <person name="Zhou M."/>
            <person name="Xu L."/>
            <person name="Xu D."/>
            <person name="Chen W."/>
            <person name="Khan J."/>
            <person name="Hu Y."/>
            <person name="Huang H."/>
            <person name="Wei H."/>
            <person name="Zhang Y."/>
            <person name="Chusongsang P."/>
            <person name="Tanasarnprasert K."/>
            <person name="Hu X."/>
            <person name="Limpanont Y."/>
            <person name="Lv Z."/>
        </authorList>
    </citation>
    <scope>NUCLEOTIDE SEQUENCE</scope>
    <source>
        <strain evidence="5">LV_2022a</strain>
    </source>
</reference>
<comment type="function">
    <text evidence="3">Binds specifically to cytosolic chaperonin (c-CPN) and transfers target proteins to it. Binds to nascent polypeptide chain and promotes folding in an environment in which there are many competing pathways for nonnative proteins.</text>
</comment>
<dbReference type="PANTHER" id="PTHR13303">
    <property type="entry name" value="PREFOLDIN SUBUNIT 2"/>
    <property type="match status" value="1"/>
</dbReference>
<comment type="similarity">
    <text evidence="1">Belongs to the prefoldin subunit beta family.</text>
</comment>
<evidence type="ECO:0000313" key="5">
    <source>
        <dbReference type="EMBL" id="KAK4471640.1"/>
    </source>
</evidence>
<dbReference type="InterPro" id="IPR009053">
    <property type="entry name" value="Prefoldin"/>
</dbReference>
<dbReference type="GO" id="GO:0051082">
    <property type="term" value="F:unfolded protein binding"/>
    <property type="evidence" value="ECO:0007669"/>
    <property type="project" value="InterPro"/>
</dbReference>
<dbReference type="GO" id="GO:0016272">
    <property type="term" value="C:prefoldin complex"/>
    <property type="evidence" value="ECO:0007669"/>
    <property type="project" value="InterPro"/>
</dbReference>
<dbReference type="Gene3D" id="1.10.287.370">
    <property type="match status" value="1"/>
</dbReference>
<feature type="compositionally biased region" description="Polar residues" evidence="4">
    <location>
        <begin position="141"/>
        <end position="151"/>
    </location>
</feature>